<organism evidence="6 7">
    <name type="scientific">Streptomyces lycii</name>
    <dbReference type="NCBI Taxonomy" id="2654337"/>
    <lineage>
        <taxon>Bacteria</taxon>
        <taxon>Bacillati</taxon>
        <taxon>Actinomycetota</taxon>
        <taxon>Actinomycetes</taxon>
        <taxon>Kitasatosporales</taxon>
        <taxon>Streptomycetaceae</taxon>
        <taxon>Streptomyces</taxon>
    </lineage>
</organism>
<dbReference type="RefSeq" id="WP_098754856.1">
    <property type="nucleotide sequence ID" value="NZ_WHPN01000344.1"/>
</dbReference>
<name>A0ABQ7FH10_9ACTN</name>
<comment type="similarity">
    <text evidence="1 2">Belongs to the pirin family.</text>
</comment>
<sequence>MSGPVSTVDAPASRADTGHPSAPCVEVGDSREARIGGLRVRRALPRRGRRTVGAWCFADHMGPADITGNSGLDIGPHPHIGLQTVTWLTDGQALHLDSLGSEQVIKPGQLNLMTAGNAVSHAEVDTGHYRGVLEGIQLWVALPEATRHGPAAFEHHAELPRGELDGAVATVLMGEFGGLTSPARHDTPLMGAELALHRSTTVPLRTGFEYAVVVLEGEIAVHGEPLRPGRLGYLGRGRDELRIDVREPTRALLIGGEPFEEPIVMWWNFVGGSHDAVKQAREDWVAGRRFGRVEGYNGDPLPAPALPRLPGTPHGRPA</sequence>
<dbReference type="EMBL" id="WHPN01000344">
    <property type="protein sequence ID" value="KAF4406939.1"/>
    <property type="molecule type" value="Genomic_DNA"/>
</dbReference>
<dbReference type="InterPro" id="IPR012093">
    <property type="entry name" value="Pirin"/>
</dbReference>
<feature type="region of interest" description="Disordered" evidence="3">
    <location>
        <begin position="1"/>
        <end position="26"/>
    </location>
</feature>
<dbReference type="PIRSF" id="PIRSF006232">
    <property type="entry name" value="Pirin"/>
    <property type="match status" value="1"/>
</dbReference>
<evidence type="ECO:0000256" key="3">
    <source>
        <dbReference type="SAM" id="MobiDB-lite"/>
    </source>
</evidence>
<dbReference type="Proteomes" id="UP000621266">
    <property type="component" value="Unassembled WGS sequence"/>
</dbReference>
<proteinExistence type="inferred from homology"/>
<keyword evidence="7" id="KW-1185">Reference proteome</keyword>
<protein>
    <submittedName>
        <fullName evidence="6">Pirin family protein</fullName>
    </submittedName>
</protein>
<reference evidence="6 7" key="1">
    <citation type="submission" date="2019-10" db="EMBL/GenBank/DDBJ databases">
        <title>Streptomyces tenebrisbrunneis sp.nov., an endogenous actinomycete isolated from of Lycium ruthenicum.</title>
        <authorList>
            <person name="Ma L."/>
        </authorList>
    </citation>
    <scope>NUCLEOTIDE SEQUENCE [LARGE SCALE GENOMIC DNA]</scope>
    <source>
        <strain evidence="6 7">TRM 66187</strain>
    </source>
</reference>
<gene>
    <name evidence="6" type="ORF">GCU69_22495</name>
</gene>
<evidence type="ECO:0000259" key="5">
    <source>
        <dbReference type="Pfam" id="PF05726"/>
    </source>
</evidence>
<accession>A0ABQ7FH10</accession>
<evidence type="ECO:0000256" key="2">
    <source>
        <dbReference type="RuleBase" id="RU003457"/>
    </source>
</evidence>
<evidence type="ECO:0000256" key="1">
    <source>
        <dbReference type="ARBA" id="ARBA00008416"/>
    </source>
</evidence>
<dbReference type="Pfam" id="PF02678">
    <property type="entry name" value="Pirin"/>
    <property type="match status" value="1"/>
</dbReference>
<dbReference type="PANTHER" id="PTHR13903">
    <property type="entry name" value="PIRIN-RELATED"/>
    <property type="match status" value="1"/>
</dbReference>
<feature type="domain" description="Pirin N-terminal" evidence="4">
    <location>
        <begin position="38"/>
        <end position="140"/>
    </location>
</feature>
<feature type="domain" description="Pirin C-terminal" evidence="5">
    <location>
        <begin position="194"/>
        <end position="288"/>
    </location>
</feature>
<evidence type="ECO:0000313" key="7">
    <source>
        <dbReference type="Proteomes" id="UP000621266"/>
    </source>
</evidence>
<evidence type="ECO:0000259" key="4">
    <source>
        <dbReference type="Pfam" id="PF02678"/>
    </source>
</evidence>
<dbReference type="PANTHER" id="PTHR13903:SF8">
    <property type="entry name" value="PIRIN"/>
    <property type="match status" value="1"/>
</dbReference>
<dbReference type="InterPro" id="IPR003829">
    <property type="entry name" value="Pirin_N_dom"/>
</dbReference>
<dbReference type="InterPro" id="IPR008778">
    <property type="entry name" value="Pirin_C_dom"/>
</dbReference>
<dbReference type="InterPro" id="IPR014710">
    <property type="entry name" value="RmlC-like_jellyroll"/>
</dbReference>
<dbReference type="InterPro" id="IPR011051">
    <property type="entry name" value="RmlC_Cupin_sf"/>
</dbReference>
<dbReference type="Pfam" id="PF05726">
    <property type="entry name" value="Pirin_C"/>
    <property type="match status" value="1"/>
</dbReference>
<dbReference type="SUPFAM" id="SSF51182">
    <property type="entry name" value="RmlC-like cupins"/>
    <property type="match status" value="1"/>
</dbReference>
<dbReference type="Gene3D" id="2.60.120.10">
    <property type="entry name" value="Jelly Rolls"/>
    <property type="match status" value="2"/>
</dbReference>
<dbReference type="CDD" id="cd02247">
    <property type="entry name" value="cupin_pirin_C"/>
    <property type="match status" value="1"/>
</dbReference>
<evidence type="ECO:0000313" key="6">
    <source>
        <dbReference type="EMBL" id="KAF4406939.1"/>
    </source>
</evidence>
<comment type="caution">
    <text evidence="6">The sequence shown here is derived from an EMBL/GenBank/DDBJ whole genome shotgun (WGS) entry which is preliminary data.</text>
</comment>